<name>A0A0W0U5M8_9GAMM</name>
<gene>
    <name evidence="2" type="ORF">Lfee_0481</name>
    <name evidence="3" type="ORF">NCTC12022_02097</name>
</gene>
<evidence type="ECO:0000313" key="5">
    <source>
        <dbReference type="Proteomes" id="UP000251942"/>
    </source>
</evidence>
<dbReference type="EMBL" id="LNYB01000016">
    <property type="protein sequence ID" value="KTD03125.1"/>
    <property type="molecule type" value="Genomic_DNA"/>
</dbReference>
<evidence type="ECO:0000259" key="1">
    <source>
        <dbReference type="Pfam" id="PF09722"/>
    </source>
</evidence>
<feature type="domain" description="Antitoxin Xre/MbcA/ParS-like toxin-binding" evidence="1">
    <location>
        <begin position="82"/>
        <end position="130"/>
    </location>
</feature>
<dbReference type="Proteomes" id="UP000251942">
    <property type="component" value="Unassembled WGS sequence"/>
</dbReference>
<dbReference type="Pfam" id="PF09722">
    <property type="entry name" value="Xre_MbcA_ParS_C"/>
    <property type="match status" value="1"/>
</dbReference>
<dbReference type="AlphaFoldDB" id="A0A0W0U5M8"/>
<keyword evidence="4" id="KW-1185">Reference proteome</keyword>
<reference evidence="3 5" key="2">
    <citation type="submission" date="2018-06" db="EMBL/GenBank/DDBJ databases">
        <authorList>
            <consortium name="Pathogen Informatics"/>
            <person name="Doyle S."/>
        </authorList>
    </citation>
    <scope>NUCLEOTIDE SEQUENCE [LARGE SCALE GENOMIC DNA]</scope>
    <source>
        <strain evidence="3 5">NCTC12022</strain>
    </source>
</reference>
<dbReference type="Proteomes" id="UP000054698">
    <property type="component" value="Unassembled WGS sequence"/>
</dbReference>
<reference evidence="2 4" key="1">
    <citation type="submission" date="2015-11" db="EMBL/GenBank/DDBJ databases">
        <title>Genomic analysis of 38 Legionella species identifies large and diverse effector repertoires.</title>
        <authorList>
            <person name="Burstein D."/>
            <person name="Amaro F."/>
            <person name="Zusman T."/>
            <person name="Lifshitz Z."/>
            <person name="Cohen O."/>
            <person name="Gilbert J.A."/>
            <person name="Pupko T."/>
            <person name="Shuman H.A."/>
            <person name="Segal G."/>
        </authorList>
    </citation>
    <scope>NUCLEOTIDE SEQUENCE [LARGE SCALE GENOMIC DNA]</scope>
    <source>
        <strain evidence="2 4">WO-44C</strain>
    </source>
</reference>
<accession>A0A0W0U5M8</accession>
<proteinExistence type="predicted"/>
<organism evidence="2 4">
    <name type="scientific">Legionella feeleii</name>
    <dbReference type="NCBI Taxonomy" id="453"/>
    <lineage>
        <taxon>Bacteria</taxon>
        <taxon>Pseudomonadati</taxon>
        <taxon>Pseudomonadota</taxon>
        <taxon>Gammaproteobacteria</taxon>
        <taxon>Legionellales</taxon>
        <taxon>Legionellaceae</taxon>
        <taxon>Legionella</taxon>
    </lineage>
</organism>
<dbReference type="InterPro" id="IPR011979">
    <property type="entry name" value="Antitox_Xre"/>
</dbReference>
<protein>
    <submittedName>
        <fullName evidence="3">Uncharacterized conserved protein</fullName>
    </submittedName>
</protein>
<dbReference type="PATRIC" id="fig|453.4.peg.522"/>
<evidence type="ECO:0000313" key="2">
    <source>
        <dbReference type="EMBL" id="KTD03125.1"/>
    </source>
</evidence>
<dbReference type="RefSeq" id="WP_058443700.1">
    <property type="nucleotide sequence ID" value="NZ_CAAAHT010000012.1"/>
</dbReference>
<dbReference type="OrthoDB" id="8595277at2"/>
<dbReference type="EMBL" id="UASS01000018">
    <property type="protein sequence ID" value="SPX61357.1"/>
    <property type="molecule type" value="Genomic_DNA"/>
</dbReference>
<sequence>MRATQLINNLKDPIKEIKIIREGVSPELIEHFLNEWSFFVKDILNSLQIPKSTYFAKKRTHALLDPSTTEKFLRLISVAQLAKEVIGKNEAKNWLYRPIPSLGDQAPMDLLDTEVGHRLVEQTLMQIKYGIYG</sequence>
<evidence type="ECO:0000313" key="3">
    <source>
        <dbReference type="EMBL" id="SPX61357.1"/>
    </source>
</evidence>
<evidence type="ECO:0000313" key="4">
    <source>
        <dbReference type="Proteomes" id="UP000054698"/>
    </source>
</evidence>
<dbReference type="STRING" id="453.Lfee_0481"/>
<dbReference type="InterPro" id="IPR024467">
    <property type="entry name" value="Xre/MbcA/ParS-like_toxin-bd"/>
</dbReference>
<dbReference type="NCBIfam" id="TIGR02293">
    <property type="entry name" value="TAS_TIGR02293"/>
    <property type="match status" value="1"/>
</dbReference>